<dbReference type="GO" id="GO:0005743">
    <property type="term" value="C:mitochondrial inner membrane"/>
    <property type="evidence" value="ECO:0007669"/>
    <property type="project" value="TreeGrafter"/>
</dbReference>
<dbReference type="AlphaFoldDB" id="A0A8J2HGS0"/>
<dbReference type="InterPro" id="IPR011990">
    <property type="entry name" value="TPR-like_helical_dom_sf"/>
</dbReference>
<dbReference type="SUPFAM" id="SSF48452">
    <property type="entry name" value="TPR-like"/>
    <property type="match status" value="2"/>
</dbReference>
<evidence type="ECO:0000313" key="8">
    <source>
        <dbReference type="Proteomes" id="UP000786811"/>
    </source>
</evidence>
<name>A0A8J2HGS0_COTCN</name>
<keyword evidence="3" id="KW-0677">Repeat</keyword>
<comment type="similarity">
    <text evidence="2">Belongs to the TTC19 family.</text>
</comment>
<dbReference type="PANTHER" id="PTHR13143:SF6">
    <property type="entry name" value="TETRATRICOPEPTIDE REPEAT PROTEIN 19, MITOCHONDRIAL"/>
    <property type="match status" value="1"/>
</dbReference>
<dbReference type="Gene3D" id="1.25.40.10">
    <property type="entry name" value="Tetratricopeptide repeat domain"/>
    <property type="match status" value="2"/>
</dbReference>
<keyword evidence="6" id="KW-0496">Mitochondrion</keyword>
<dbReference type="InterPro" id="IPR019734">
    <property type="entry name" value="TPR_rpt"/>
</dbReference>
<evidence type="ECO:0000256" key="2">
    <source>
        <dbReference type="ARBA" id="ARBA00008219"/>
    </source>
</evidence>
<dbReference type="Proteomes" id="UP000786811">
    <property type="component" value="Unassembled WGS sequence"/>
</dbReference>
<sequence>MSRFWSATNFIKRISFNTIKRPVTGFKSIVKNIPSNNEEKRNWSYFMMGFTIFGFNFSKGEEEVEPELIMTIKRSILLIQKGEYKKAEQMLHVALRQAQTLGHFEGITYVYDVMANLAFQVGEIQKAKDLFKTVMQRLLSTGTDQNDTKIIHISLKVAKLFEQSGDIKTAEEGYKFCIENIEEHAIKNPTDEDILVLWAMSRDWYARMLLSESRLSEALENYQKAYQLCVKVYGNSHEQTVVLLNDLGTVYCLLGQHDRALGYLNDAIERGIKLEDCQELSSVYVNLGNVYIKKSLYNQAKMACFEGLKRAKKNEDEACQEQANSCLDEVKKYLNTVTKIDNG</sequence>
<dbReference type="InterPro" id="IPR040395">
    <property type="entry name" value="TTC19"/>
</dbReference>
<evidence type="ECO:0000256" key="6">
    <source>
        <dbReference type="ARBA" id="ARBA00023128"/>
    </source>
</evidence>
<dbReference type="Pfam" id="PF13424">
    <property type="entry name" value="TPR_12"/>
    <property type="match status" value="1"/>
</dbReference>
<dbReference type="OrthoDB" id="5986190at2759"/>
<protein>
    <submittedName>
        <fullName evidence="7">Mitochondrial (Drosophila melanogaster)</fullName>
    </submittedName>
</protein>
<dbReference type="SMART" id="SM00028">
    <property type="entry name" value="TPR"/>
    <property type="match status" value="3"/>
</dbReference>
<keyword evidence="5" id="KW-0809">Transit peptide</keyword>
<reference evidence="7" key="1">
    <citation type="submission" date="2021-04" db="EMBL/GenBank/DDBJ databases">
        <authorList>
            <person name="Chebbi M.A.C M."/>
        </authorList>
    </citation>
    <scope>NUCLEOTIDE SEQUENCE</scope>
</reference>
<gene>
    <name evidence="7" type="ORF">HICCMSTLAB_LOCUS7617</name>
</gene>
<comment type="caution">
    <text evidence="7">The sequence shown here is derived from an EMBL/GenBank/DDBJ whole genome shotgun (WGS) entry which is preliminary data.</text>
</comment>
<accession>A0A8J2HGS0</accession>
<dbReference type="EMBL" id="CAJNRD030001121">
    <property type="protein sequence ID" value="CAG5095254.1"/>
    <property type="molecule type" value="Genomic_DNA"/>
</dbReference>
<evidence type="ECO:0000256" key="5">
    <source>
        <dbReference type="ARBA" id="ARBA00022946"/>
    </source>
</evidence>
<keyword evidence="8" id="KW-1185">Reference proteome</keyword>
<evidence type="ECO:0000256" key="3">
    <source>
        <dbReference type="ARBA" id="ARBA00022737"/>
    </source>
</evidence>
<comment type="subcellular location">
    <subcellularLocation>
        <location evidence="1">Mitochondrion</location>
    </subcellularLocation>
</comment>
<proteinExistence type="inferred from homology"/>
<evidence type="ECO:0000313" key="7">
    <source>
        <dbReference type="EMBL" id="CAG5095254.1"/>
    </source>
</evidence>
<evidence type="ECO:0000256" key="4">
    <source>
        <dbReference type="ARBA" id="ARBA00022803"/>
    </source>
</evidence>
<evidence type="ECO:0000256" key="1">
    <source>
        <dbReference type="ARBA" id="ARBA00004173"/>
    </source>
</evidence>
<dbReference type="GO" id="GO:0034551">
    <property type="term" value="P:mitochondrial respiratory chain complex III assembly"/>
    <property type="evidence" value="ECO:0007669"/>
    <property type="project" value="InterPro"/>
</dbReference>
<keyword evidence="4" id="KW-0802">TPR repeat</keyword>
<organism evidence="7 8">
    <name type="scientific">Cotesia congregata</name>
    <name type="common">Parasitoid wasp</name>
    <name type="synonym">Apanteles congregatus</name>
    <dbReference type="NCBI Taxonomy" id="51543"/>
    <lineage>
        <taxon>Eukaryota</taxon>
        <taxon>Metazoa</taxon>
        <taxon>Ecdysozoa</taxon>
        <taxon>Arthropoda</taxon>
        <taxon>Hexapoda</taxon>
        <taxon>Insecta</taxon>
        <taxon>Pterygota</taxon>
        <taxon>Neoptera</taxon>
        <taxon>Endopterygota</taxon>
        <taxon>Hymenoptera</taxon>
        <taxon>Apocrita</taxon>
        <taxon>Ichneumonoidea</taxon>
        <taxon>Braconidae</taxon>
        <taxon>Microgastrinae</taxon>
        <taxon>Cotesia</taxon>
    </lineage>
</organism>
<dbReference type="PANTHER" id="PTHR13143">
    <property type="entry name" value="TETRATRICOPEPTIDE REPEAT PROTEIN 19"/>
    <property type="match status" value="1"/>
</dbReference>